<dbReference type="SUPFAM" id="SSF53850">
    <property type="entry name" value="Periplasmic binding protein-like II"/>
    <property type="match status" value="1"/>
</dbReference>
<dbReference type="InterPro" id="IPR001638">
    <property type="entry name" value="Solute-binding_3/MltF_N"/>
</dbReference>
<evidence type="ECO:0000313" key="5">
    <source>
        <dbReference type="Proteomes" id="UP001222087"/>
    </source>
</evidence>
<dbReference type="PANTHER" id="PTHR35936:SF37">
    <property type="entry name" value="AMINO ACID ABC TRANSPORTER SUBSTRATE-BINDING PROTEIN"/>
    <property type="match status" value="1"/>
</dbReference>
<evidence type="ECO:0000259" key="3">
    <source>
        <dbReference type="SMART" id="SM00062"/>
    </source>
</evidence>
<evidence type="ECO:0000313" key="4">
    <source>
        <dbReference type="EMBL" id="WED42106.1"/>
    </source>
</evidence>
<dbReference type="Proteomes" id="UP001222087">
    <property type="component" value="Chromosome"/>
</dbReference>
<feature type="domain" description="Solute-binding protein family 3/N-terminal" evidence="3">
    <location>
        <begin position="22"/>
        <end position="244"/>
    </location>
</feature>
<dbReference type="PANTHER" id="PTHR35936">
    <property type="entry name" value="MEMBRANE-BOUND LYTIC MUREIN TRANSGLYCOSYLASE F"/>
    <property type="match status" value="1"/>
</dbReference>
<dbReference type="Pfam" id="PF00497">
    <property type="entry name" value="SBP_bac_3"/>
    <property type="match status" value="1"/>
</dbReference>
<dbReference type="RefSeq" id="WP_275087931.1">
    <property type="nucleotide sequence ID" value="NZ_CP119078.1"/>
</dbReference>
<name>A0ABY8AQQ2_9GAMM</name>
<comment type="similarity">
    <text evidence="1">Belongs to the bacterial solute-binding protein 3 family.</text>
</comment>
<reference evidence="4 5" key="1">
    <citation type="submission" date="2023-02" db="EMBL/GenBank/DDBJ databases">
        <title>Genome Sequence of L. cardiaca H63T.</title>
        <authorList>
            <person name="Lopez A.E."/>
            <person name="Cianciotto N.P."/>
        </authorList>
    </citation>
    <scope>NUCLEOTIDE SEQUENCE [LARGE SCALE GENOMIC DNA]</scope>
    <source>
        <strain evidence="4 5">H63</strain>
    </source>
</reference>
<protein>
    <submittedName>
        <fullName evidence="4">Transporter substrate-binding domain-containing protein</fullName>
    </submittedName>
</protein>
<dbReference type="EMBL" id="CP119078">
    <property type="protein sequence ID" value="WED42106.1"/>
    <property type="molecule type" value="Genomic_DNA"/>
</dbReference>
<accession>A0ABY8AQQ2</accession>
<evidence type="ECO:0000256" key="2">
    <source>
        <dbReference type="ARBA" id="ARBA00022729"/>
    </source>
</evidence>
<evidence type="ECO:0000256" key="1">
    <source>
        <dbReference type="ARBA" id="ARBA00010333"/>
    </source>
</evidence>
<organism evidence="4 5">
    <name type="scientific">Legionella cardiaca</name>
    <dbReference type="NCBI Taxonomy" id="1071983"/>
    <lineage>
        <taxon>Bacteria</taxon>
        <taxon>Pseudomonadati</taxon>
        <taxon>Pseudomonadota</taxon>
        <taxon>Gammaproteobacteria</taxon>
        <taxon>Legionellales</taxon>
        <taxon>Legionellaceae</taxon>
        <taxon>Legionella</taxon>
    </lineage>
</organism>
<gene>
    <name evidence="4" type="ORF">PXX05_09195</name>
</gene>
<sequence>MSQVKILLLFFCLFTSFSGYSNIKIGTLTYDPPFIISATQGFDIELSGLLCKYLQEECQLIPKKNSTRLYKALQNQEVDLAIAGITISQSRKSDFIFSLPYLLTKSQFLTLKNSNIDSIEDLKNTTVGVIRDELSGGVLYHYLVNNYQGQFKINQYDDVEDLLDALNNKTLSAVFLYRSDVVYWHENGGNSFKPMAPVVMLGEGIAIMALPQKIKLIERINKVLLQMEKDDIYLRLYKTYFSNN</sequence>
<proteinExistence type="inferred from homology"/>
<keyword evidence="5" id="KW-1185">Reference proteome</keyword>
<keyword evidence="2" id="KW-0732">Signal</keyword>
<dbReference type="Gene3D" id="3.40.190.10">
    <property type="entry name" value="Periplasmic binding protein-like II"/>
    <property type="match status" value="2"/>
</dbReference>
<dbReference type="SMART" id="SM00062">
    <property type="entry name" value="PBPb"/>
    <property type="match status" value="1"/>
</dbReference>